<dbReference type="PANTHER" id="PTHR30154">
    <property type="entry name" value="LEUCINE-RESPONSIVE REGULATORY PROTEIN"/>
    <property type="match status" value="1"/>
</dbReference>
<dbReference type="Proteomes" id="UP000245288">
    <property type="component" value="Unassembled WGS sequence"/>
</dbReference>
<dbReference type="Gene3D" id="3.30.70.920">
    <property type="match status" value="1"/>
</dbReference>
<dbReference type="AlphaFoldDB" id="A0A2V1JM94"/>
<evidence type="ECO:0000313" key="2">
    <source>
        <dbReference type="EMBL" id="PWE85840.1"/>
    </source>
</evidence>
<comment type="caution">
    <text evidence="2">The sequence shown here is derived from an EMBL/GenBank/DDBJ whole genome shotgun (WGS) entry which is preliminary data.</text>
</comment>
<dbReference type="RefSeq" id="WP_109216440.1">
    <property type="nucleotide sequence ID" value="NZ_CABMEW010000005.1"/>
</dbReference>
<proteinExistence type="predicted"/>
<dbReference type="InterPro" id="IPR019887">
    <property type="entry name" value="Tscrpt_reg_AsnC/Lrp_C"/>
</dbReference>
<gene>
    <name evidence="2" type="ORF">LG34_13500</name>
</gene>
<dbReference type="GO" id="GO:0043565">
    <property type="term" value="F:sequence-specific DNA binding"/>
    <property type="evidence" value="ECO:0007669"/>
    <property type="project" value="TreeGrafter"/>
</dbReference>
<organism evidence="2 3">
    <name type="scientific">Eubacterium ramulus</name>
    <dbReference type="NCBI Taxonomy" id="39490"/>
    <lineage>
        <taxon>Bacteria</taxon>
        <taxon>Bacillati</taxon>
        <taxon>Bacillota</taxon>
        <taxon>Clostridia</taxon>
        <taxon>Eubacteriales</taxon>
        <taxon>Eubacteriaceae</taxon>
        <taxon>Eubacterium</taxon>
    </lineage>
</organism>
<dbReference type="InterPro" id="IPR036390">
    <property type="entry name" value="WH_DNA-bd_sf"/>
</dbReference>
<dbReference type="InterPro" id="IPR036388">
    <property type="entry name" value="WH-like_DNA-bd_sf"/>
</dbReference>
<name>A0A2V1JM94_EUBRA</name>
<protein>
    <submittedName>
        <fullName evidence="2">AsnC family transcriptional regulator</fullName>
    </submittedName>
</protein>
<dbReference type="PANTHER" id="PTHR30154:SF34">
    <property type="entry name" value="TRANSCRIPTIONAL REGULATOR AZLB"/>
    <property type="match status" value="1"/>
</dbReference>
<dbReference type="SUPFAM" id="SSF46785">
    <property type="entry name" value="Winged helix' DNA-binding domain"/>
    <property type="match status" value="1"/>
</dbReference>
<keyword evidence="3" id="KW-1185">Reference proteome</keyword>
<sequence>MREKILTFIEKNSRIAIKELAIILGEDEISVANELAAMEAEHIICGYHTLINWDKTDIEKVTALIEVSVTPQRGQGFDKIAERIYNYPEVNAVYLISGSYDLLVTIEGRTLREAAQFVSDKLSPLDSVLSTKTNFILKKYKDHGTIMAEKEKDERMLMTP</sequence>
<dbReference type="OrthoDB" id="66249at2"/>
<feature type="domain" description="Transcription regulator AsnC/Lrp ligand binding" evidence="1">
    <location>
        <begin position="65"/>
        <end position="138"/>
    </location>
</feature>
<dbReference type="Gene3D" id="1.10.10.10">
    <property type="entry name" value="Winged helix-like DNA-binding domain superfamily/Winged helix DNA-binding domain"/>
    <property type="match status" value="1"/>
</dbReference>
<dbReference type="GO" id="GO:0043200">
    <property type="term" value="P:response to amino acid"/>
    <property type="evidence" value="ECO:0007669"/>
    <property type="project" value="TreeGrafter"/>
</dbReference>
<accession>A0A2V1JM94</accession>
<dbReference type="InterPro" id="IPR019888">
    <property type="entry name" value="Tscrpt_reg_AsnC-like"/>
</dbReference>
<dbReference type="InterPro" id="IPR011008">
    <property type="entry name" value="Dimeric_a/b-barrel"/>
</dbReference>
<reference evidence="2 3" key="1">
    <citation type="submission" date="2014-09" db="EMBL/GenBank/DDBJ databases">
        <title>Butyrate-producing bacteria isolated from human gut.</title>
        <authorList>
            <person name="Zhang Q."/>
            <person name="Zhao L."/>
        </authorList>
    </citation>
    <scope>NUCLEOTIDE SEQUENCE [LARGE SCALE GENOMIC DNA]</scope>
    <source>
        <strain evidence="2 3">21</strain>
    </source>
</reference>
<dbReference type="SMART" id="SM00344">
    <property type="entry name" value="HTH_ASNC"/>
    <property type="match status" value="1"/>
</dbReference>
<evidence type="ECO:0000313" key="3">
    <source>
        <dbReference type="Proteomes" id="UP000245288"/>
    </source>
</evidence>
<dbReference type="Pfam" id="PF01037">
    <property type="entry name" value="AsnC_trans_reg"/>
    <property type="match status" value="1"/>
</dbReference>
<dbReference type="GO" id="GO:0005829">
    <property type="term" value="C:cytosol"/>
    <property type="evidence" value="ECO:0007669"/>
    <property type="project" value="TreeGrafter"/>
</dbReference>
<dbReference type="SUPFAM" id="SSF54909">
    <property type="entry name" value="Dimeric alpha+beta barrel"/>
    <property type="match status" value="1"/>
</dbReference>
<evidence type="ECO:0000259" key="1">
    <source>
        <dbReference type="Pfam" id="PF01037"/>
    </source>
</evidence>
<dbReference type="EMBL" id="JRFU01000147">
    <property type="protein sequence ID" value="PWE85840.1"/>
    <property type="molecule type" value="Genomic_DNA"/>
</dbReference>